<evidence type="ECO:0000313" key="2">
    <source>
        <dbReference type="Proteomes" id="UP000318878"/>
    </source>
</evidence>
<sequence>MSDNRRNLTLLTAGVLLAVLTAVCAFDFSSLPYFDGPSKAQAAEVASSDEDATNAADAERLLEDARRRMLAYSSIEARIEYATKSPPAAGDGRYWERGALKRRFELKMRGMENATLLQINDGKMLWTRCTTPRDAMTAEQPNATPPHSPQLHLAELGLLGLLTQVQQDYDVNLAGSGQLAGESVFVLKGVLSQETLTRLSPKRGEEIRSGAFSAWSELPGDIPASIVLALGSEDAVPRRIQFRAIDEGVRLADWPQAESQETLTIDLRELQINRSILAEVFTHP</sequence>
<name>A0A5C5VNS8_9BACT</name>
<proteinExistence type="predicted"/>
<dbReference type="AlphaFoldDB" id="A0A5C5VNS8"/>
<accession>A0A5C5VNS8</accession>
<dbReference type="Gene3D" id="2.50.20.20">
    <property type="match status" value="1"/>
</dbReference>
<protein>
    <recommendedName>
        <fullName evidence="3">Outer membrane lipoprotein carrier protein LolA</fullName>
    </recommendedName>
</protein>
<gene>
    <name evidence="1" type="ORF">Enr8_12750</name>
</gene>
<organism evidence="1 2">
    <name type="scientific">Blastopirellula retiformator</name>
    <dbReference type="NCBI Taxonomy" id="2527970"/>
    <lineage>
        <taxon>Bacteria</taxon>
        <taxon>Pseudomonadati</taxon>
        <taxon>Planctomycetota</taxon>
        <taxon>Planctomycetia</taxon>
        <taxon>Pirellulales</taxon>
        <taxon>Pirellulaceae</taxon>
        <taxon>Blastopirellula</taxon>
    </lineage>
</organism>
<dbReference type="EMBL" id="SJPF01000001">
    <property type="protein sequence ID" value="TWT39575.1"/>
    <property type="molecule type" value="Genomic_DNA"/>
</dbReference>
<evidence type="ECO:0000313" key="1">
    <source>
        <dbReference type="EMBL" id="TWT39575.1"/>
    </source>
</evidence>
<keyword evidence="2" id="KW-1185">Reference proteome</keyword>
<comment type="caution">
    <text evidence="1">The sequence shown here is derived from an EMBL/GenBank/DDBJ whole genome shotgun (WGS) entry which is preliminary data.</text>
</comment>
<evidence type="ECO:0008006" key="3">
    <source>
        <dbReference type="Google" id="ProtNLM"/>
    </source>
</evidence>
<dbReference type="Proteomes" id="UP000318878">
    <property type="component" value="Unassembled WGS sequence"/>
</dbReference>
<reference evidence="1 2" key="1">
    <citation type="submission" date="2019-02" db="EMBL/GenBank/DDBJ databases">
        <title>Deep-cultivation of Planctomycetes and their phenomic and genomic characterization uncovers novel biology.</title>
        <authorList>
            <person name="Wiegand S."/>
            <person name="Jogler M."/>
            <person name="Boedeker C."/>
            <person name="Pinto D."/>
            <person name="Vollmers J."/>
            <person name="Rivas-Marin E."/>
            <person name="Kohn T."/>
            <person name="Peeters S.H."/>
            <person name="Heuer A."/>
            <person name="Rast P."/>
            <person name="Oberbeckmann S."/>
            <person name="Bunk B."/>
            <person name="Jeske O."/>
            <person name="Meyerdierks A."/>
            <person name="Storesund J.E."/>
            <person name="Kallscheuer N."/>
            <person name="Luecker S."/>
            <person name="Lage O.M."/>
            <person name="Pohl T."/>
            <person name="Merkel B.J."/>
            <person name="Hornburger P."/>
            <person name="Mueller R.-W."/>
            <person name="Bruemmer F."/>
            <person name="Labrenz M."/>
            <person name="Spormann A.M."/>
            <person name="Op Den Camp H."/>
            <person name="Overmann J."/>
            <person name="Amann R."/>
            <person name="Jetten M.S.M."/>
            <person name="Mascher T."/>
            <person name="Medema M.H."/>
            <person name="Devos D.P."/>
            <person name="Kaster A.-K."/>
            <person name="Ovreas L."/>
            <person name="Rohde M."/>
            <person name="Galperin M.Y."/>
            <person name="Jogler C."/>
        </authorList>
    </citation>
    <scope>NUCLEOTIDE SEQUENCE [LARGE SCALE GENOMIC DNA]</scope>
    <source>
        <strain evidence="1 2">Enr8</strain>
    </source>
</reference>